<evidence type="ECO:0000256" key="1">
    <source>
        <dbReference type="ARBA" id="ARBA00004141"/>
    </source>
</evidence>
<dbReference type="PANTHER" id="PTHR37994">
    <property type="entry name" value="ARAE_2_N DOMAIN-CONTAINING PROTEIN-RELATED"/>
    <property type="match status" value="1"/>
</dbReference>
<dbReference type="PANTHER" id="PTHR37994:SF1">
    <property type="entry name" value="ER TRANSPORTER 6TM N-TERMINAL DOMAIN-CONTAINING PROTEIN"/>
    <property type="match status" value="1"/>
</dbReference>
<feature type="transmembrane region" description="Helical" evidence="6">
    <location>
        <begin position="228"/>
        <end position="251"/>
    </location>
</feature>
<sequence>MVLLEKFRKVTAKSQTNEKRTGAGTTIPPSPDSSSTSSSSSASSGSNVFRFRVPKSLEWIPKNWTWSKIKPVIRCAVVAWVSMLLFIIPSVERVMGQASFLILIAAFFSPPNDPFVAVLEREFLILSFVTLAWAWACLGIFLANLARTNTDLTVSLTQAITGDYIEAGPTVIMGVFIFFGSAFFLYIKARQGPGPYLFPTVFACICTDISLTTALFLPYPFYLVGRSIIVPLCFHSALALLGSVLIFPSTISAQFTTRLQMLLAPFISTLDLHRQILDTIVPSDEFRALASSITSNLDQAEGSLAPLAACVRLLNSDFVLCRFAPDDFRAFQVLGRRLAGRANGMSLYFRLADPSNDKFPITPGPSVVNTPGPSSPAASRSHSPERTDGRGRPHLRVQTDDTNPEGRQGNGEEVILDEARTPRSARSRMFTKSRPISRKPSTSLERTRSAGSPPASPVLHHHHHHHHHHHLLHQSLLHLSLGRKKEHAVGVFESQRYLNLEARRLNDPYGEVCTQRLTRLLQECCTDLLSVTREGLIGVKDWLGTVRDARLRFWVKAATKDAQRQNKLDEIQRLRYRVASALEEFRNDKRLKVLEPYRPAFEKLEDHEYIMPPHRYLFHCYVYQYHFMQFAGVVVSMLDEVIKLEVERNRVRLWTPVKRLLHWSKYDVSEDVGNDEDDDPDIIQGVQPSTLEDLGMPRPRDPDALPPRNVFEWFMSVVYYALASMTHGNVLFAIKAGLFTVVLCLPFFIKNSAEFAYNNRVVWAIIMGQLTLARFRGDTTFGLTARVLSTFLGGIVGMVMWYISRGNPYGLAAVSAVCFPFFFYGRLYWPGPPMTNIVFFVTTILVVGYSYQDQHILVPGSPGSGFNVAWKRFVLVVIGVAAAFIVSFLPPSTTIRRYQRRLLSTACNELGSIYCSIISFANTRNEPEVQEIITSLIAIRSKLKRSVVLRANVIYEFSLRGRWPAARYQKIMELQLQIAFSLSHLMSVIEHLEPAWTRALLKRTRFLDSDFQGDILAIITMIASSLRTGDPLPQITPAPLIDRFMLRYHGFDVIHKESEEDYGLPRSLTLDTLQNEQYLMFCVGVSTAFNIVNRLDRLMIATKDIVGEQYHIHGIGLITNLRTGGVELGPRTSTVHFRPPKDV</sequence>
<feature type="transmembrane region" description="Helical" evidence="6">
    <location>
        <begin position="71"/>
        <end position="88"/>
    </location>
</feature>
<dbReference type="AlphaFoldDB" id="A0A9P5X8R1"/>
<dbReference type="OrthoDB" id="2274698at2759"/>
<feature type="transmembrane region" description="Helical" evidence="6">
    <location>
        <begin position="809"/>
        <end position="827"/>
    </location>
</feature>
<dbReference type="InterPro" id="IPR018820">
    <property type="entry name" value="BRE4-related_DUF2421"/>
</dbReference>
<evidence type="ECO:0000259" key="7">
    <source>
        <dbReference type="Pfam" id="PF10334"/>
    </source>
</evidence>
<feature type="transmembrane region" description="Helical" evidence="6">
    <location>
        <begin position="123"/>
        <end position="147"/>
    </location>
</feature>
<evidence type="ECO:0000256" key="2">
    <source>
        <dbReference type="ARBA" id="ARBA00022692"/>
    </source>
</evidence>
<comment type="caution">
    <text evidence="10">The sequence shown here is derived from an EMBL/GenBank/DDBJ whole genome shotgun (WGS) entry which is preliminary data.</text>
</comment>
<feature type="compositionally biased region" description="Basic residues" evidence="5">
    <location>
        <begin position="423"/>
        <end position="437"/>
    </location>
</feature>
<dbReference type="InterPro" id="IPR018823">
    <property type="entry name" value="ArAE_2_N"/>
</dbReference>
<feature type="domain" description="Putative ER transporter 6TM N-terminal" evidence="8">
    <location>
        <begin position="469"/>
        <end position="595"/>
    </location>
</feature>
<gene>
    <name evidence="10" type="ORF">P691DRAFT_776668</name>
</gene>
<feature type="domain" description="Integral membrane bound transporter" evidence="9">
    <location>
        <begin position="758"/>
        <end position="886"/>
    </location>
</feature>
<dbReference type="InterPro" id="IPR049453">
    <property type="entry name" value="Memb_transporter_dom"/>
</dbReference>
<evidence type="ECO:0000256" key="4">
    <source>
        <dbReference type="ARBA" id="ARBA00023136"/>
    </source>
</evidence>
<evidence type="ECO:0000313" key="11">
    <source>
        <dbReference type="Proteomes" id="UP000807342"/>
    </source>
</evidence>
<keyword evidence="4 6" id="KW-0472">Membrane</keyword>
<proteinExistence type="predicted"/>
<keyword evidence="11" id="KW-1185">Reference proteome</keyword>
<feature type="compositionally biased region" description="Basic and acidic residues" evidence="5">
    <location>
        <begin position="382"/>
        <end position="391"/>
    </location>
</feature>
<feature type="region of interest" description="Disordered" evidence="5">
    <location>
        <begin position="1"/>
        <end position="46"/>
    </location>
</feature>
<dbReference type="GO" id="GO:0016020">
    <property type="term" value="C:membrane"/>
    <property type="evidence" value="ECO:0007669"/>
    <property type="project" value="UniProtKB-SubCell"/>
</dbReference>
<feature type="compositionally biased region" description="Low complexity" evidence="5">
    <location>
        <begin position="32"/>
        <end position="46"/>
    </location>
</feature>
<feature type="domain" description="DUF2421" evidence="7">
    <location>
        <begin position="891"/>
        <end position="1110"/>
    </location>
</feature>
<dbReference type="Pfam" id="PF10334">
    <property type="entry name" value="BRE4"/>
    <property type="match status" value="1"/>
</dbReference>
<feature type="domain" description="Putative ER transporter 6TM N-terminal" evidence="8">
    <location>
        <begin position="59"/>
        <end position="350"/>
    </location>
</feature>
<feature type="transmembrane region" description="Helical" evidence="6">
    <location>
        <begin position="167"/>
        <end position="187"/>
    </location>
</feature>
<dbReference type="Pfam" id="PF10337">
    <property type="entry name" value="ArAE_2_N"/>
    <property type="match status" value="2"/>
</dbReference>
<evidence type="ECO:0000313" key="10">
    <source>
        <dbReference type="EMBL" id="KAF9446717.1"/>
    </source>
</evidence>
<accession>A0A9P5X8R1</accession>
<dbReference type="Proteomes" id="UP000807342">
    <property type="component" value="Unassembled WGS sequence"/>
</dbReference>
<comment type="subcellular location">
    <subcellularLocation>
        <location evidence="1">Membrane</location>
        <topology evidence="1">Multi-pass membrane protein</topology>
    </subcellularLocation>
</comment>
<feature type="transmembrane region" description="Helical" evidence="6">
    <location>
        <begin position="196"/>
        <end position="222"/>
    </location>
</feature>
<keyword evidence="2 6" id="KW-0812">Transmembrane</keyword>
<evidence type="ECO:0008006" key="12">
    <source>
        <dbReference type="Google" id="ProtNLM"/>
    </source>
</evidence>
<feature type="transmembrane region" description="Helical" evidence="6">
    <location>
        <begin position="730"/>
        <end position="749"/>
    </location>
</feature>
<reference evidence="10" key="1">
    <citation type="submission" date="2020-11" db="EMBL/GenBank/DDBJ databases">
        <authorList>
            <consortium name="DOE Joint Genome Institute"/>
            <person name="Ahrendt S."/>
            <person name="Riley R."/>
            <person name="Andreopoulos W."/>
            <person name="Labutti K."/>
            <person name="Pangilinan J."/>
            <person name="Ruiz-Duenas F.J."/>
            <person name="Barrasa J.M."/>
            <person name="Sanchez-Garcia M."/>
            <person name="Camarero S."/>
            <person name="Miyauchi S."/>
            <person name="Serrano A."/>
            <person name="Linde D."/>
            <person name="Babiker R."/>
            <person name="Drula E."/>
            <person name="Ayuso-Fernandez I."/>
            <person name="Pacheco R."/>
            <person name="Padilla G."/>
            <person name="Ferreira P."/>
            <person name="Barriuso J."/>
            <person name="Kellner H."/>
            <person name="Castanera R."/>
            <person name="Alfaro M."/>
            <person name="Ramirez L."/>
            <person name="Pisabarro A.G."/>
            <person name="Kuo A."/>
            <person name="Tritt A."/>
            <person name="Lipzen A."/>
            <person name="He G."/>
            <person name="Yan M."/>
            <person name="Ng V."/>
            <person name="Cullen D."/>
            <person name="Martin F."/>
            <person name="Rosso M.-N."/>
            <person name="Henrissat B."/>
            <person name="Hibbett D."/>
            <person name="Martinez A.T."/>
            <person name="Grigoriev I.V."/>
        </authorList>
    </citation>
    <scope>NUCLEOTIDE SEQUENCE</scope>
    <source>
        <strain evidence="10">MF-IS2</strain>
    </source>
</reference>
<feature type="transmembrane region" description="Helical" evidence="6">
    <location>
        <begin position="834"/>
        <end position="852"/>
    </location>
</feature>
<feature type="region of interest" description="Disordered" evidence="5">
    <location>
        <begin position="360"/>
        <end position="472"/>
    </location>
</feature>
<evidence type="ECO:0000259" key="9">
    <source>
        <dbReference type="Pfam" id="PF13515"/>
    </source>
</evidence>
<organism evidence="10 11">
    <name type="scientific">Macrolepiota fuliginosa MF-IS2</name>
    <dbReference type="NCBI Taxonomy" id="1400762"/>
    <lineage>
        <taxon>Eukaryota</taxon>
        <taxon>Fungi</taxon>
        <taxon>Dikarya</taxon>
        <taxon>Basidiomycota</taxon>
        <taxon>Agaricomycotina</taxon>
        <taxon>Agaricomycetes</taxon>
        <taxon>Agaricomycetidae</taxon>
        <taxon>Agaricales</taxon>
        <taxon>Agaricineae</taxon>
        <taxon>Agaricaceae</taxon>
        <taxon>Macrolepiota</taxon>
    </lineage>
</organism>
<dbReference type="Pfam" id="PF13515">
    <property type="entry name" value="FUSC_2"/>
    <property type="match status" value="1"/>
</dbReference>
<name>A0A9P5X8R1_9AGAR</name>
<evidence type="ECO:0000256" key="6">
    <source>
        <dbReference type="SAM" id="Phobius"/>
    </source>
</evidence>
<feature type="compositionally biased region" description="Low complexity" evidence="5">
    <location>
        <begin position="371"/>
        <end position="381"/>
    </location>
</feature>
<feature type="compositionally biased region" description="Basic residues" evidence="5">
    <location>
        <begin position="459"/>
        <end position="472"/>
    </location>
</feature>
<evidence type="ECO:0000259" key="8">
    <source>
        <dbReference type="Pfam" id="PF10337"/>
    </source>
</evidence>
<protein>
    <recommendedName>
        <fullName evidence="12">ER transporter 6TM N-terminal domain-containing protein</fullName>
    </recommendedName>
</protein>
<evidence type="ECO:0000256" key="5">
    <source>
        <dbReference type="SAM" id="MobiDB-lite"/>
    </source>
</evidence>
<dbReference type="EMBL" id="MU151232">
    <property type="protein sequence ID" value="KAF9446717.1"/>
    <property type="molecule type" value="Genomic_DNA"/>
</dbReference>
<evidence type="ECO:0000256" key="3">
    <source>
        <dbReference type="ARBA" id="ARBA00022989"/>
    </source>
</evidence>
<feature type="transmembrane region" description="Helical" evidence="6">
    <location>
        <begin position="785"/>
        <end position="803"/>
    </location>
</feature>
<feature type="transmembrane region" description="Helical" evidence="6">
    <location>
        <begin position="872"/>
        <end position="891"/>
    </location>
</feature>
<keyword evidence="3 6" id="KW-1133">Transmembrane helix</keyword>